<evidence type="ECO:0000256" key="1">
    <source>
        <dbReference type="SAM" id="SignalP"/>
    </source>
</evidence>
<dbReference type="GO" id="GO:0007165">
    <property type="term" value="P:signal transduction"/>
    <property type="evidence" value="ECO:0007669"/>
    <property type="project" value="TreeGrafter"/>
</dbReference>
<dbReference type="OrthoDB" id="5379939at2"/>
<dbReference type="SUPFAM" id="SSF52096">
    <property type="entry name" value="ClpP/crotonase"/>
    <property type="match status" value="1"/>
</dbReference>
<dbReference type="PANTHER" id="PTHR32060:SF30">
    <property type="entry name" value="CARBOXY-TERMINAL PROCESSING PROTEASE CTPA"/>
    <property type="match status" value="1"/>
</dbReference>
<dbReference type="PANTHER" id="PTHR32060">
    <property type="entry name" value="TAIL-SPECIFIC PROTEASE"/>
    <property type="match status" value="1"/>
</dbReference>
<evidence type="ECO:0000259" key="2">
    <source>
        <dbReference type="SMART" id="SM00245"/>
    </source>
</evidence>
<sequence>MKKTLFLLASLLAFCQAFALPDRKISNAEAFARLYGYVRYFHPSDEAAALDWDRFAIYGQQKVANCQTPQELQATLTELFQPIAPTVKVYLEEDEVTFDLQAITPAKPQKYKTIAWQHLGLGMGDKRNSYKSVRTHRPTSYKASAASYGQAHKSLGAAAYRGQEFVYRAKVRLAEGTGAAHLWARVDRENGKMGFFDNMSNRPIKSGEWAYYEIKGVIDADAKDLNIGTYLIGSGELCLDDISLKINQNGTWQEVYAEQFTKRKVGRTSRVLDNKGPRKPKVQGYLFTIAKSASNKEDKWYSIKSETLEAIQEKPEFLFKAYPKVGEYTSKAIGSGLKAVIPLALYGTEKQTYPAADKASFEKLKSNLEAMPVKEFVGADLYTRLGGVTITWNVFQHFYPYFDVAKTDWHHDLQMALNSAYTDQTATDFQKTLQQLTAKLKDGHVRVTSAEDKATFQPPIAWEWVESKLVITHVFDESALLAIGDVVTAINGLSPEVYFDDVHAYISAATDGLLKYKAQWASLRGEEGTEMHLAIQKTDNTITDLKLKRTVSSTQAFNTLPQPDIIKELADGIMYINMDKAPMKKIKEVMPQLQQSKAIICDLRGYPNSNHEFIQYLMSTADTSSQWMQIPQIIYPDQEKVVGYRKYSWRLKPKTPHLTANIIFLIDGRAISYAESYMSFIEHYKLATIVGQPTAGTNGNVNPFTLPGGYYIPWTGMKVQKHDGTRHHGVGILPDVYVEKTIQGVREGRDEFLEKAMEIATKAL</sequence>
<protein>
    <submittedName>
        <fullName evidence="3">Peptidase S41</fullName>
    </submittedName>
</protein>
<dbReference type="InterPro" id="IPR005151">
    <property type="entry name" value="Tail-specific_protease"/>
</dbReference>
<evidence type="ECO:0000313" key="4">
    <source>
        <dbReference type="Proteomes" id="UP000266005"/>
    </source>
</evidence>
<dbReference type="GO" id="GO:0004175">
    <property type="term" value="F:endopeptidase activity"/>
    <property type="evidence" value="ECO:0007669"/>
    <property type="project" value="TreeGrafter"/>
</dbReference>
<name>A0A399S451_9BACT</name>
<keyword evidence="1" id="KW-0732">Signal</keyword>
<dbReference type="Pfam" id="PF03572">
    <property type="entry name" value="Peptidase_S41"/>
    <property type="match status" value="1"/>
</dbReference>
<feature type="signal peptide" evidence="1">
    <location>
        <begin position="1"/>
        <end position="19"/>
    </location>
</feature>
<dbReference type="SMART" id="SM00245">
    <property type="entry name" value="TSPc"/>
    <property type="match status" value="1"/>
</dbReference>
<feature type="chain" id="PRO_5017284711" evidence="1">
    <location>
        <begin position="20"/>
        <end position="764"/>
    </location>
</feature>
<dbReference type="AlphaFoldDB" id="A0A399S451"/>
<dbReference type="Proteomes" id="UP000266005">
    <property type="component" value="Unassembled WGS sequence"/>
</dbReference>
<dbReference type="Gene3D" id="2.60.120.260">
    <property type="entry name" value="Galactose-binding domain-like"/>
    <property type="match status" value="1"/>
</dbReference>
<dbReference type="GO" id="GO:0008236">
    <property type="term" value="F:serine-type peptidase activity"/>
    <property type="evidence" value="ECO:0007669"/>
    <property type="project" value="InterPro"/>
</dbReference>
<dbReference type="GO" id="GO:0006508">
    <property type="term" value="P:proteolysis"/>
    <property type="evidence" value="ECO:0007669"/>
    <property type="project" value="InterPro"/>
</dbReference>
<dbReference type="EMBL" id="QWGE01000003">
    <property type="protein sequence ID" value="RIJ37524.1"/>
    <property type="molecule type" value="Genomic_DNA"/>
</dbReference>
<reference evidence="4" key="1">
    <citation type="submission" date="2018-08" db="EMBL/GenBank/DDBJ databases">
        <title>Mucilaginibacter sp. MYSH2.</title>
        <authorList>
            <person name="Seo T."/>
        </authorList>
    </citation>
    <scope>NUCLEOTIDE SEQUENCE [LARGE SCALE GENOMIC DNA]</scope>
    <source>
        <strain evidence="4">KIRAN</strain>
    </source>
</reference>
<feature type="domain" description="Tail specific protease" evidence="2">
    <location>
        <begin position="540"/>
        <end position="739"/>
    </location>
</feature>
<dbReference type="RefSeq" id="WP_119432181.1">
    <property type="nucleotide sequence ID" value="NZ_QWGE01000003.1"/>
</dbReference>
<evidence type="ECO:0000313" key="3">
    <source>
        <dbReference type="EMBL" id="RIJ37524.1"/>
    </source>
</evidence>
<accession>A0A399S451</accession>
<dbReference type="InterPro" id="IPR029045">
    <property type="entry name" value="ClpP/crotonase-like_dom_sf"/>
</dbReference>
<dbReference type="Gene3D" id="3.30.750.44">
    <property type="match status" value="1"/>
</dbReference>
<dbReference type="Gene3D" id="3.90.226.10">
    <property type="entry name" value="2-enoyl-CoA Hydratase, Chain A, domain 1"/>
    <property type="match status" value="1"/>
</dbReference>
<comment type="caution">
    <text evidence="3">The sequence shown here is derived from an EMBL/GenBank/DDBJ whole genome shotgun (WGS) entry which is preliminary data.</text>
</comment>
<keyword evidence="4" id="KW-1185">Reference proteome</keyword>
<organism evidence="3 4">
    <name type="scientific">Pontibacter oryzae</name>
    <dbReference type="NCBI Taxonomy" id="2304593"/>
    <lineage>
        <taxon>Bacteria</taxon>
        <taxon>Pseudomonadati</taxon>
        <taxon>Bacteroidota</taxon>
        <taxon>Cytophagia</taxon>
        <taxon>Cytophagales</taxon>
        <taxon>Hymenobacteraceae</taxon>
        <taxon>Pontibacter</taxon>
    </lineage>
</organism>
<dbReference type="GO" id="GO:0030288">
    <property type="term" value="C:outer membrane-bounded periplasmic space"/>
    <property type="evidence" value="ECO:0007669"/>
    <property type="project" value="TreeGrafter"/>
</dbReference>
<gene>
    <name evidence="3" type="ORF">D1627_10425</name>
</gene>
<proteinExistence type="predicted"/>